<reference evidence="4 5" key="1">
    <citation type="submission" date="2014-09" db="EMBL/GenBank/DDBJ databases">
        <authorList>
            <person name="Magalhaes I.L.F."/>
            <person name="Oliveira U."/>
            <person name="Santos F.R."/>
            <person name="Vidigal T.H.D.A."/>
            <person name="Brescovit A.D."/>
            <person name="Santos A.J."/>
        </authorList>
    </citation>
    <scope>NUCLEOTIDE SEQUENCE [LARGE SCALE GENOMIC DNA]</scope>
</reference>
<proteinExistence type="predicted"/>
<keyword evidence="2" id="KW-0812">Transmembrane</keyword>
<dbReference type="InterPro" id="IPR050300">
    <property type="entry name" value="GDXG_lipolytic_enzyme"/>
</dbReference>
<dbReference type="InterPro" id="IPR029058">
    <property type="entry name" value="AB_hydrolase_fold"/>
</dbReference>
<sequence>MPRTQSRISRLVASFLRIVLVPTILFGVPLWPFLGLLCAVPFVGIITIPLFLLLSLALRFRRMGYCVVVPDISYFPAARMRASVIDLRLVLRWVGESCARYGGDPSRIHLMGHGLSAHLALLTLAQEAVVLSPSSGEVTFPSAAISSSPTNAQQHAVGREQSLANAEASIPNGLRRVEIYSPDVAIPPIAGLILVSGVSDVIKGFRNESDRGIEHLSVLRRACGPSHTACLLHSPAHLIYAAKNIVDASLFPPKILLIHGGKDSVVDVSQSTLLKTLLVGCGVGSVRLRAYKQLGHAEAIAAMFLGMGKAATRYQKQLLNDIADFVQQ</sequence>
<organism evidence="4 5">
    <name type="scientific">Ceraceosorus bombacis</name>
    <dbReference type="NCBI Taxonomy" id="401625"/>
    <lineage>
        <taxon>Eukaryota</taxon>
        <taxon>Fungi</taxon>
        <taxon>Dikarya</taxon>
        <taxon>Basidiomycota</taxon>
        <taxon>Ustilaginomycotina</taxon>
        <taxon>Exobasidiomycetes</taxon>
        <taxon>Ceraceosorales</taxon>
        <taxon>Ceraceosoraceae</taxon>
        <taxon>Ceraceosorus</taxon>
    </lineage>
</organism>
<dbReference type="STRING" id="401625.A0A0N7L9N0"/>
<evidence type="ECO:0000256" key="2">
    <source>
        <dbReference type="SAM" id="Phobius"/>
    </source>
</evidence>
<protein>
    <submittedName>
        <fullName evidence="4">Carboxylesterase and related proteins</fullName>
    </submittedName>
</protein>
<feature type="transmembrane region" description="Helical" evidence="2">
    <location>
        <begin position="12"/>
        <end position="33"/>
    </location>
</feature>
<dbReference type="SUPFAM" id="SSF53474">
    <property type="entry name" value="alpha/beta-Hydrolases"/>
    <property type="match status" value="1"/>
</dbReference>
<dbReference type="OrthoDB" id="6495301at2759"/>
<evidence type="ECO:0000256" key="1">
    <source>
        <dbReference type="ARBA" id="ARBA00022801"/>
    </source>
</evidence>
<keyword evidence="2" id="KW-0472">Membrane</keyword>
<dbReference type="Gene3D" id="3.40.50.1820">
    <property type="entry name" value="alpha/beta hydrolase"/>
    <property type="match status" value="1"/>
</dbReference>
<evidence type="ECO:0000259" key="3">
    <source>
        <dbReference type="Pfam" id="PF20434"/>
    </source>
</evidence>
<accession>A0A0N7L9N0</accession>
<dbReference type="InterPro" id="IPR049492">
    <property type="entry name" value="BD-FAE-like_dom"/>
</dbReference>
<dbReference type="PANTHER" id="PTHR48081">
    <property type="entry name" value="AB HYDROLASE SUPERFAMILY PROTEIN C4A8.06C"/>
    <property type="match status" value="1"/>
</dbReference>
<dbReference type="AlphaFoldDB" id="A0A0N7L9N0"/>
<feature type="domain" description="BD-FAE-like" evidence="3">
    <location>
        <begin position="59"/>
        <end position="123"/>
    </location>
</feature>
<keyword evidence="5" id="KW-1185">Reference proteome</keyword>
<feature type="transmembrane region" description="Helical" evidence="2">
    <location>
        <begin position="39"/>
        <end position="58"/>
    </location>
</feature>
<dbReference type="EMBL" id="CCYA01000240">
    <property type="protein sequence ID" value="CEH14242.1"/>
    <property type="molecule type" value="Genomic_DNA"/>
</dbReference>
<keyword evidence="2" id="KW-1133">Transmembrane helix</keyword>
<evidence type="ECO:0000313" key="5">
    <source>
        <dbReference type="Proteomes" id="UP000054845"/>
    </source>
</evidence>
<name>A0A0N7L9N0_9BASI</name>
<dbReference type="GO" id="GO:0016787">
    <property type="term" value="F:hydrolase activity"/>
    <property type="evidence" value="ECO:0007669"/>
    <property type="project" value="UniProtKB-KW"/>
</dbReference>
<dbReference type="Pfam" id="PF20434">
    <property type="entry name" value="BD-FAE"/>
    <property type="match status" value="1"/>
</dbReference>
<dbReference type="ESTHER" id="9basi-a0a0n7l9n0">
    <property type="family name" value="BD-FAE"/>
</dbReference>
<keyword evidence="1" id="KW-0378">Hydrolase</keyword>
<dbReference type="Proteomes" id="UP000054845">
    <property type="component" value="Unassembled WGS sequence"/>
</dbReference>
<evidence type="ECO:0000313" key="4">
    <source>
        <dbReference type="EMBL" id="CEH14242.1"/>
    </source>
</evidence>